<dbReference type="SUPFAM" id="SSF54909">
    <property type="entry name" value="Dimeric alpha+beta barrel"/>
    <property type="match status" value="1"/>
</dbReference>
<evidence type="ECO:0000313" key="3">
    <source>
        <dbReference type="Proteomes" id="UP000184447"/>
    </source>
</evidence>
<evidence type="ECO:0000313" key="2">
    <source>
        <dbReference type="EMBL" id="SHH79417.1"/>
    </source>
</evidence>
<sequence length="94" mass="11044">MIKVVAKCTVKNGQVNKFKECCERLLSETKKEEGNISYDLYQDINEENVLTFLEEWESPEILDIHTKTSHFTEVIPQLSELLEKDMEVNIYEKC</sequence>
<keyword evidence="3" id="KW-1185">Reference proteome</keyword>
<feature type="domain" description="ABM" evidence="1">
    <location>
        <begin position="2"/>
        <end position="90"/>
    </location>
</feature>
<dbReference type="PROSITE" id="PS51725">
    <property type="entry name" value="ABM"/>
    <property type="match status" value="1"/>
</dbReference>
<keyword evidence="2" id="KW-0560">Oxidoreductase</keyword>
<dbReference type="EMBL" id="FQXM01000013">
    <property type="protein sequence ID" value="SHH79417.1"/>
    <property type="molecule type" value="Genomic_DNA"/>
</dbReference>
<protein>
    <submittedName>
        <fullName evidence="2">Quinol monooxygenase YgiN</fullName>
    </submittedName>
</protein>
<name>A0A1M5VW48_9CLOT</name>
<dbReference type="STRING" id="1121316.SAMN02745207_02539"/>
<keyword evidence="2" id="KW-0503">Monooxygenase</keyword>
<dbReference type="Proteomes" id="UP000184447">
    <property type="component" value="Unassembled WGS sequence"/>
</dbReference>
<dbReference type="InterPro" id="IPR007138">
    <property type="entry name" value="ABM_dom"/>
</dbReference>
<dbReference type="Gene3D" id="3.30.70.100">
    <property type="match status" value="1"/>
</dbReference>
<accession>A0A1M5VW48</accession>
<organism evidence="2 3">
    <name type="scientific">Clostridium grantii DSM 8605</name>
    <dbReference type="NCBI Taxonomy" id="1121316"/>
    <lineage>
        <taxon>Bacteria</taxon>
        <taxon>Bacillati</taxon>
        <taxon>Bacillota</taxon>
        <taxon>Clostridia</taxon>
        <taxon>Eubacteriales</taxon>
        <taxon>Clostridiaceae</taxon>
        <taxon>Clostridium</taxon>
    </lineage>
</organism>
<dbReference type="InterPro" id="IPR050744">
    <property type="entry name" value="AI-2_Isomerase_LsrG"/>
</dbReference>
<proteinExistence type="predicted"/>
<dbReference type="Pfam" id="PF03992">
    <property type="entry name" value="ABM"/>
    <property type="match status" value="1"/>
</dbReference>
<reference evidence="2 3" key="1">
    <citation type="submission" date="2016-11" db="EMBL/GenBank/DDBJ databases">
        <authorList>
            <person name="Jaros S."/>
            <person name="Januszkiewicz K."/>
            <person name="Wedrychowicz H."/>
        </authorList>
    </citation>
    <scope>NUCLEOTIDE SEQUENCE [LARGE SCALE GENOMIC DNA]</scope>
    <source>
        <strain evidence="2 3">DSM 8605</strain>
    </source>
</reference>
<dbReference type="AlphaFoldDB" id="A0A1M5VW48"/>
<dbReference type="PANTHER" id="PTHR33336">
    <property type="entry name" value="QUINOL MONOOXYGENASE YGIN-RELATED"/>
    <property type="match status" value="1"/>
</dbReference>
<dbReference type="OrthoDB" id="287932at2"/>
<dbReference type="RefSeq" id="WP_073338794.1">
    <property type="nucleotide sequence ID" value="NZ_FQXM01000013.1"/>
</dbReference>
<dbReference type="GO" id="GO:0004497">
    <property type="term" value="F:monooxygenase activity"/>
    <property type="evidence" value="ECO:0007669"/>
    <property type="project" value="UniProtKB-KW"/>
</dbReference>
<dbReference type="PANTHER" id="PTHR33336:SF15">
    <property type="entry name" value="ABM DOMAIN-CONTAINING PROTEIN"/>
    <property type="match status" value="1"/>
</dbReference>
<dbReference type="InterPro" id="IPR011008">
    <property type="entry name" value="Dimeric_a/b-barrel"/>
</dbReference>
<evidence type="ECO:0000259" key="1">
    <source>
        <dbReference type="PROSITE" id="PS51725"/>
    </source>
</evidence>
<gene>
    <name evidence="2" type="ORF">SAMN02745207_02539</name>
</gene>